<keyword evidence="2" id="KW-1185">Reference proteome</keyword>
<evidence type="ECO:0000313" key="1">
    <source>
        <dbReference type="EMBL" id="KAI0039651.1"/>
    </source>
</evidence>
<reference evidence="1" key="2">
    <citation type="journal article" date="2022" name="New Phytol.">
        <title>Evolutionary transition to the ectomycorrhizal habit in the genomes of a hyperdiverse lineage of mushroom-forming fungi.</title>
        <authorList>
            <person name="Looney B."/>
            <person name="Miyauchi S."/>
            <person name="Morin E."/>
            <person name="Drula E."/>
            <person name="Courty P.E."/>
            <person name="Kohler A."/>
            <person name="Kuo A."/>
            <person name="LaButti K."/>
            <person name="Pangilinan J."/>
            <person name="Lipzen A."/>
            <person name="Riley R."/>
            <person name="Andreopoulos W."/>
            <person name="He G."/>
            <person name="Johnson J."/>
            <person name="Nolan M."/>
            <person name="Tritt A."/>
            <person name="Barry K.W."/>
            <person name="Grigoriev I.V."/>
            <person name="Nagy L.G."/>
            <person name="Hibbett D."/>
            <person name="Henrissat B."/>
            <person name="Matheny P.B."/>
            <person name="Labbe J."/>
            <person name="Martin F.M."/>
        </authorList>
    </citation>
    <scope>NUCLEOTIDE SEQUENCE</scope>
    <source>
        <strain evidence="1">FP105234-sp</strain>
    </source>
</reference>
<organism evidence="1 2">
    <name type="scientific">Auriscalpium vulgare</name>
    <dbReference type="NCBI Taxonomy" id="40419"/>
    <lineage>
        <taxon>Eukaryota</taxon>
        <taxon>Fungi</taxon>
        <taxon>Dikarya</taxon>
        <taxon>Basidiomycota</taxon>
        <taxon>Agaricomycotina</taxon>
        <taxon>Agaricomycetes</taxon>
        <taxon>Russulales</taxon>
        <taxon>Auriscalpiaceae</taxon>
        <taxon>Auriscalpium</taxon>
    </lineage>
</organism>
<gene>
    <name evidence="1" type="ORF">FA95DRAFT_1577463</name>
</gene>
<protein>
    <submittedName>
        <fullName evidence="1">Uncharacterized protein</fullName>
    </submittedName>
</protein>
<accession>A0ACB8R7N4</accession>
<evidence type="ECO:0000313" key="2">
    <source>
        <dbReference type="Proteomes" id="UP000814033"/>
    </source>
</evidence>
<sequence>MIGQAELSANKLSLFNALRSASQDVPNRKGLSRRCPPWPAHPPPVQPVPNSPHSYDDRPRGARVVHVTLEVNHACSTSSTRGAGEACFHSGYRRHVHPPGGALQQVHLARVLPRAVGRLSCSGSASSQAVFDQISFQFDPQVSLCQDQGGCHICGKRKRSGRIVYSCFCQTLVRLLKVQGVMRASETLRLPLDTRLAASRASSRVSLDTESQTYCVNGSGGSIQLGSHWKHPKRCSSNESARRLDKSVASRAWAEVASFEAPLRHLSASKMRRRIARDAMCRGMKDRRLDAKIKAIESDIDGQGDGLHTACTAGYFIGNTKTILRILPEILYFHSTFWQCQAYTCGGSSARPTITLTNDRCKLLEEDPAATKTDRVKWCSGTKDVMQRLDGRCAVVSTAAQPACRWSARETSSLDLTQAIGLRDKNTHLLYDCLSYMLSTMHLEPLPSEQGYGPLASRYRDFGLRRVKQPSTQRLCELQLALISQMSPSTALMRGAAVHGMHHVTIHAPKTPVDVFHLFGCVPESDASVWNTRCAITRFYGSLGATKPLRTDLRYDELLRRAVADEKVWHQDNAMRWSGPQRRLKAVLRQLAPPNRKPCVGCAESVPMQQDKGPHRLGFNGRRQRSTSVQATRTVPNGVGWRKGFESPKSPPPTGAGRLSRHSEPAAVIADGFDAANYNFTRMGAYEARRLDDFSLVGWSNSALDDNEWASIS</sequence>
<proteinExistence type="predicted"/>
<dbReference type="EMBL" id="MU276278">
    <property type="protein sequence ID" value="KAI0039651.1"/>
    <property type="molecule type" value="Genomic_DNA"/>
</dbReference>
<reference evidence="1" key="1">
    <citation type="submission" date="2021-02" db="EMBL/GenBank/DDBJ databases">
        <authorList>
            <consortium name="DOE Joint Genome Institute"/>
            <person name="Ahrendt S."/>
            <person name="Looney B.P."/>
            <person name="Miyauchi S."/>
            <person name="Morin E."/>
            <person name="Drula E."/>
            <person name="Courty P.E."/>
            <person name="Chicoki N."/>
            <person name="Fauchery L."/>
            <person name="Kohler A."/>
            <person name="Kuo A."/>
            <person name="Labutti K."/>
            <person name="Pangilinan J."/>
            <person name="Lipzen A."/>
            <person name="Riley R."/>
            <person name="Andreopoulos W."/>
            <person name="He G."/>
            <person name="Johnson J."/>
            <person name="Barry K.W."/>
            <person name="Grigoriev I.V."/>
            <person name="Nagy L."/>
            <person name="Hibbett D."/>
            <person name="Henrissat B."/>
            <person name="Matheny P.B."/>
            <person name="Labbe J."/>
            <person name="Martin F."/>
        </authorList>
    </citation>
    <scope>NUCLEOTIDE SEQUENCE</scope>
    <source>
        <strain evidence="1">FP105234-sp</strain>
    </source>
</reference>
<dbReference type="Proteomes" id="UP000814033">
    <property type="component" value="Unassembled WGS sequence"/>
</dbReference>
<comment type="caution">
    <text evidence="1">The sequence shown here is derived from an EMBL/GenBank/DDBJ whole genome shotgun (WGS) entry which is preliminary data.</text>
</comment>
<name>A0ACB8R7N4_9AGAM</name>